<evidence type="ECO:0000313" key="3">
    <source>
        <dbReference type="Proteomes" id="UP000813444"/>
    </source>
</evidence>
<keyword evidence="1" id="KW-0732">Signal</keyword>
<dbReference type="EMBL" id="JAGPNK010000004">
    <property type="protein sequence ID" value="KAH7322385.1"/>
    <property type="molecule type" value="Genomic_DNA"/>
</dbReference>
<proteinExistence type="predicted"/>
<protein>
    <submittedName>
        <fullName evidence="2">Uncharacterized protein</fullName>
    </submittedName>
</protein>
<sequence length="101" mass="11787">MAPSFVGGFMWAAPVMFLDPALAWTVFDFVDEEDQGPHKLLRRWDPRKFHHGRHAPTWSWASIKVVPAVNWTVRQTKEQEQPHEILILNECPDSKLHRTKS</sequence>
<gene>
    <name evidence="2" type="ORF">B0I35DRAFT_406884</name>
</gene>
<feature type="signal peptide" evidence="1">
    <location>
        <begin position="1"/>
        <end position="23"/>
    </location>
</feature>
<accession>A0A8K0WUA6</accession>
<name>A0A8K0WUA6_9HYPO</name>
<reference evidence="2" key="1">
    <citation type="journal article" date="2021" name="Nat. Commun.">
        <title>Genetic determinants of endophytism in the Arabidopsis root mycobiome.</title>
        <authorList>
            <person name="Mesny F."/>
            <person name="Miyauchi S."/>
            <person name="Thiergart T."/>
            <person name="Pickel B."/>
            <person name="Atanasova L."/>
            <person name="Karlsson M."/>
            <person name="Huettel B."/>
            <person name="Barry K.W."/>
            <person name="Haridas S."/>
            <person name="Chen C."/>
            <person name="Bauer D."/>
            <person name="Andreopoulos W."/>
            <person name="Pangilinan J."/>
            <person name="LaButti K."/>
            <person name="Riley R."/>
            <person name="Lipzen A."/>
            <person name="Clum A."/>
            <person name="Drula E."/>
            <person name="Henrissat B."/>
            <person name="Kohler A."/>
            <person name="Grigoriev I.V."/>
            <person name="Martin F.M."/>
            <person name="Hacquard S."/>
        </authorList>
    </citation>
    <scope>NUCLEOTIDE SEQUENCE</scope>
    <source>
        <strain evidence="2">MPI-CAGE-CH-0235</strain>
    </source>
</reference>
<organism evidence="2 3">
    <name type="scientific">Stachybotrys elegans</name>
    <dbReference type="NCBI Taxonomy" id="80388"/>
    <lineage>
        <taxon>Eukaryota</taxon>
        <taxon>Fungi</taxon>
        <taxon>Dikarya</taxon>
        <taxon>Ascomycota</taxon>
        <taxon>Pezizomycotina</taxon>
        <taxon>Sordariomycetes</taxon>
        <taxon>Hypocreomycetidae</taxon>
        <taxon>Hypocreales</taxon>
        <taxon>Stachybotryaceae</taxon>
        <taxon>Stachybotrys</taxon>
    </lineage>
</organism>
<dbReference type="Proteomes" id="UP000813444">
    <property type="component" value="Unassembled WGS sequence"/>
</dbReference>
<evidence type="ECO:0000313" key="2">
    <source>
        <dbReference type="EMBL" id="KAH7322385.1"/>
    </source>
</evidence>
<dbReference type="AlphaFoldDB" id="A0A8K0WUA6"/>
<evidence type="ECO:0000256" key="1">
    <source>
        <dbReference type="SAM" id="SignalP"/>
    </source>
</evidence>
<comment type="caution">
    <text evidence="2">The sequence shown here is derived from an EMBL/GenBank/DDBJ whole genome shotgun (WGS) entry which is preliminary data.</text>
</comment>
<feature type="chain" id="PRO_5035469279" evidence="1">
    <location>
        <begin position="24"/>
        <end position="101"/>
    </location>
</feature>
<keyword evidence="3" id="KW-1185">Reference proteome</keyword>